<dbReference type="Pfam" id="PF00580">
    <property type="entry name" value="UvrD-helicase"/>
    <property type="match status" value="1"/>
</dbReference>
<dbReference type="InterPro" id="IPR014016">
    <property type="entry name" value="UvrD-like_ATP-bd"/>
</dbReference>
<dbReference type="GeneID" id="78364786"/>
<evidence type="ECO:0000256" key="2">
    <source>
        <dbReference type="ARBA" id="ARBA00022801"/>
    </source>
</evidence>
<comment type="caution">
    <text evidence="8">The sequence shown here is derived from an EMBL/GenBank/DDBJ whole genome shotgun (WGS) entry which is preliminary data.</text>
</comment>
<evidence type="ECO:0000313" key="8">
    <source>
        <dbReference type="EMBL" id="EOH85101.1"/>
    </source>
</evidence>
<keyword evidence="2 5" id="KW-0378">Hydrolase</keyword>
<keyword evidence="1 5" id="KW-0547">Nucleotide-binding</keyword>
<keyword evidence="4 5" id="KW-0067">ATP-binding</keyword>
<accession>R2RX18</accession>
<dbReference type="eggNOG" id="COG3973">
    <property type="taxonomic scope" value="Bacteria"/>
</dbReference>
<feature type="domain" description="UvrD-like helicase ATP-binding" evidence="7">
    <location>
        <begin position="203"/>
        <end position="561"/>
    </location>
</feature>
<feature type="coiled-coil region" evidence="6">
    <location>
        <begin position="61"/>
        <end position="88"/>
    </location>
</feature>
<proteinExistence type="predicted"/>
<dbReference type="STRING" id="57732.RU94_GL002157"/>
<dbReference type="AlphaFoldDB" id="R2RX18"/>
<evidence type="ECO:0000256" key="3">
    <source>
        <dbReference type="ARBA" id="ARBA00022806"/>
    </source>
</evidence>
<dbReference type="InterPro" id="IPR000212">
    <property type="entry name" value="DNA_helicase_UvrD/REP"/>
</dbReference>
<dbReference type="GO" id="GO:0005524">
    <property type="term" value="F:ATP binding"/>
    <property type="evidence" value="ECO:0007669"/>
    <property type="project" value="UniProtKB-UniRule"/>
</dbReference>
<keyword evidence="9" id="KW-1185">Reference proteome</keyword>
<keyword evidence="6" id="KW-0175">Coiled coil</keyword>
<evidence type="ECO:0000313" key="9">
    <source>
        <dbReference type="Proteomes" id="UP000013777"/>
    </source>
</evidence>
<reference evidence="8 9" key="1">
    <citation type="submission" date="2013-02" db="EMBL/GenBank/DDBJ databases">
        <title>The Genome Sequence of Enterococcus asini ATCC_700915.</title>
        <authorList>
            <consortium name="The Broad Institute Genome Sequencing Platform"/>
            <consortium name="The Broad Institute Genome Sequencing Center for Infectious Disease"/>
            <person name="Earl A.M."/>
            <person name="Gilmore M.S."/>
            <person name="Lebreton F."/>
            <person name="Walker B."/>
            <person name="Young S.K."/>
            <person name="Zeng Q."/>
            <person name="Gargeya S."/>
            <person name="Fitzgerald M."/>
            <person name="Haas B."/>
            <person name="Abouelleil A."/>
            <person name="Alvarado L."/>
            <person name="Arachchi H.M."/>
            <person name="Berlin A.M."/>
            <person name="Chapman S.B."/>
            <person name="Dewar J."/>
            <person name="Goldberg J."/>
            <person name="Griggs A."/>
            <person name="Gujja S."/>
            <person name="Hansen M."/>
            <person name="Howarth C."/>
            <person name="Imamovic A."/>
            <person name="Larimer J."/>
            <person name="McCowan C."/>
            <person name="Murphy C."/>
            <person name="Neiman D."/>
            <person name="Pearson M."/>
            <person name="Priest M."/>
            <person name="Roberts A."/>
            <person name="Saif S."/>
            <person name="Shea T."/>
            <person name="Sisk P."/>
            <person name="Sykes S."/>
            <person name="Wortman J."/>
            <person name="Nusbaum C."/>
            <person name="Birren B."/>
        </authorList>
    </citation>
    <scope>NUCLEOTIDE SEQUENCE [LARGE SCALE GENOMIC DNA]</scope>
    <source>
        <strain evidence="8 9">ATCC 700915</strain>
    </source>
</reference>
<dbReference type="InterPro" id="IPR027417">
    <property type="entry name" value="P-loop_NTPase"/>
</dbReference>
<dbReference type="GO" id="GO:0003677">
    <property type="term" value="F:DNA binding"/>
    <property type="evidence" value="ECO:0007669"/>
    <property type="project" value="InterPro"/>
</dbReference>
<name>R2RX18_9ENTE</name>
<evidence type="ECO:0000256" key="4">
    <source>
        <dbReference type="ARBA" id="ARBA00022840"/>
    </source>
</evidence>
<dbReference type="GO" id="GO:0005829">
    <property type="term" value="C:cytosol"/>
    <property type="evidence" value="ECO:0007669"/>
    <property type="project" value="TreeGrafter"/>
</dbReference>
<dbReference type="PATRIC" id="fig|1158606.3.peg.1949"/>
<evidence type="ECO:0000259" key="7">
    <source>
        <dbReference type="PROSITE" id="PS51198"/>
    </source>
</evidence>
<evidence type="ECO:0000256" key="1">
    <source>
        <dbReference type="ARBA" id="ARBA00022741"/>
    </source>
</evidence>
<organism evidence="8 9">
    <name type="scientific">Enterococcus asini ATCC 700915</name>
    <dbReference type="NCBI Taxonomy" id="1158606"/>
    <lineage>
        <taxon>Bacteria</taxon>
        <taxon>Bacillati</taxon>
        <taxon>Bacillota</taxon>
        <taxon>Bacilli</taxon>
        <taxon>Lactobacillales</taxon>
        <taxon>Enterococcaceae</taxon>
        <taxon>Enterococcus</taxon>
    </lineage>
</organism>
<dbReference type="GO" id="GO:0043138">
    <property type="term" value="F:3'-5' DNA helicase activity"/>
    <property type="evidence" value="ECO:0007669"/>
    <property type="project" value="TreeGrafter"/>
</dbReference>
<gene>
    <name evidence="8" type="ORF">UAS_02002</name>
</gene>
<dbReference type="EMBL" id="AJAP01000022">
    <property type="protein sequence ID" value="EOH85101.1"/>
    <property type="molecule type" value="Genomic_DNA"/>
</dbReference>
<dbReference type="RefSeq" id="WP_010754624.1">
    <property type="nucleotide sequence ID" value="NZ_ASVU01000001.1"/>
</dbReference>
<dbReference type="Gene3D" id="3.40.50.300">
    <property type="entry name" value="P-loop containing nucleotide triphosphate hydrolases"/>
    <property type="match status" value="3"/>
</dbReference>
<dbReference type="GO" id="GO:0016787">
    <property type="term" value="F:hydrolase activity"/>
    <property type="evidence" value="ECO:0007669"/>
    <property type="project" value="UniProtKB-UniRule"/>
</dbReference>
<evidence type="ECO:0000256" key="5">
    <source>
        <dbReference type="PROSITE-ProRule" id="PRU00560"/>
    </source>
</evidence>
<dbReference type="InterPro" id="IPR027785">
    <property type="entry name" value="UvrD-like_helicase_C"/>
</dbReference>
<dbReference type="SUPFAM" id="SSF52540">
    <property type="entry name" value="P-loop containing nucleoside triphosphate hydrolases"/>
    <property type="match status" value="1"/>
</dbReference>
<dbReference type="Pfam" id="PF13538">
    <property type="entry name" value="UvrD_C_2"/>
    <property type="match status" value="1"/>
</dbReference>
<dbReference type="GO" id="GO:0000725">
    <property type="term" value="P:recombinational repair"/>
    <property type="evidence" value="ECO:0007669"/>
    <property type="project" value="TreeGrafter"/>
</dbReference>
<dbReference type="PANTHER" id="PTHR11070">
    <property type="entry name" value="UVRD / RECB / PCRA DNA HELICASE FAMILY MEMBER"/>
    <property type="match status" value="1"/>
</dbReference>
<dbReference type="OrthoDB" id="9787585at2"/>
<dbReference type="HOGENOM" id="CLU_010312_4_0_9"/>
<dbReference type="Proteomes" id="UP000013777">
    <property type="component" value="Unassembled WGS sequence"/>
</dbReference>
<evidence type="ECO:0000256" key="6">
    <source>
        <dbReference type="SAM" id="Coils"/>
    </source>
</evidence>
<protein>
    <recommendedName>
        <fullName evidence="7">UvrD-like helicase ATP-binding domain-containing protein</fullName>
    </recommendedName>
</protein>
<dbReference type="PROSITE" id="PS51198">
    <property type="entry name" value="UVRD_HELICASE_ATP_BIND"/>
    <property type="match status" value="1"/>
</dbReference>
<dbReference type="PANTHER" id="PTHR11070:SF17">
    <property type="entry name" value="DNA HELICASE IV"/>
    <property type="match status" value="1"/>
</dbReference>
<sequence length="702" mass="79787">MENEAQHLQMVYQQLLAAKGELSQLIQEKSQSGRASLQEMAGEVRVNFDSYLDNLDTFSAIESLNRQIDQYNLQLASATETLAQVQRLLPAPYFGKITVDFLDGQAPEAFYIGINGFTRDNEALIHDWRSPIAELFYNNELGSSSYQVRGQVIPVETKQRRQLLTDHDRLLNYFDTGTTIQDEVLLAALAEDRSREMQDITATIQTEQNQIIRDHDAQVLLVNGVAGSGKTSTVLQRIAYLLYQNRERYTPEDMLILSPNQRFAHYIAGVLPALGEANPPTLTLLELLQTLGHVEESEEEYFLRISQEAVSEETAVLRSVALMEYLERDLDFAPQFLPITKKGKTILSKEYLQQIFAQTPAGPFAQRIQGMKQRLVQEWERRLIKDSRKERVQQQLLDLTEAQQEKLLGKVLSETDEEQLASFALTLLRRKYAFVSKALATYAWLDEAAMFAQVYQEYQGVPLQAGTMTVDLAVARGYFHQVQIEPLKHRDYQVILVDEVQDYSPAALYLLKALYPKSRFTLVGDDNQAIFNSHTLFGTMQELFKEKQPRYYALTKSYRTTGNITAFFASLVADKMTMEILPVRPAGSPVVYREFQDPASFAKILQDFQKVIGPAEQLTVITKTQAEAEKLQHFASSQVSVYPVALAKGLEFPHVLLYDVSEENYHSERGVRLLYTAASRSTKELWITYQGTPAAVLPLHQQ</sequence>
<feature type="binding site" evidence="5">
    <location>
        <begin position="224"/>
        <end position="231"/>
    </location>
    <ligand>
        <name>ATP</name>
        <dbReference type="ChEBI" id="CHEBI:30616"/>
    </ligand>
</feature>
<keyword evidence="3 5" id="KW-0347">Helicase</keyword>